<evidence type="ECO:0000259" key="6">
    <source>
        <dbReference type="Pfam" id="PF04932"/>
    </source>
</evidence>
<sequence>MFILGSWIITIYLSLSTIYWLPGISPEILELIKLALIATGMIILWTYTLVNNKIVLPTKTFGLFSYILLIILTLITGFKSDLMATVNSVLDLSLGFITIWTFYLYYNNGGQIEKILKLGAMIVALLAILPLLNSLIGFPDFNTPDEFAGRPFWNIGFSYRSTALSNGLAFFIPIIYMLLIKPYKKFNQKKVAGFVFLFSILGTQFFSGGRAGLLASMICLLIISLVYYSNFREKFIFGLIIVTVSLVLLTVNPDVIEHINKYLQFERLDGLTLDFETLDDFSSGRMSQYKNAVTELTDNPLMGYGFNYTFNSQSSSQIHNLWLRIWIESGFLKLLLLLIFVMNTMIKSIKTLRRITIYKGGIYDHHFMLTFSLLLVFSNGIIISMLEPNTPLGTFQNSFLWWGAIGVLLAINKNKYISS</sequence>
<dbReference type="Pfam" id="PF04932">
    <property type="entry name" value="Wzy_C"/>
    <property type="match status" value="1"/>
</dbReference>
<feature type="transmembrane region" description="Helical" evidence="5">
    <location>
        <begin position="158"/>
        <end position="179"/>
    </location>
</feature>
<dbReference type="EMBL" id="CP001034">
    <property type="protein sequence ID" value="ACB86092.1"/>
    <property type="molecule type" value="Genomic_DNA"/>
</dbReference>
<feature type="transmembrane region" description="Helical" evidence="5">
    <location>
        <begin position="325"/>
        <end position="346"/>
    </location>
</feature>
<keyword evidence="4 5" id="KW-0472">Membrane</keyword>
<feature type="transmembrane region" description="Helical" evidence="5">
    <location>
        <begin position="84"/>
        <end position="106"/>
    </location>
</feature>
<evidence type="ECO:0000256" key="5">
    <source>
        <dbReference type="SAM" id="Phobius"/>
    </source>
</evidence>
<reference evidence="7 8" key="2">
    <citation type="journal article" date="2011" name="J. Bacteriol.">
        <title>Complete genome sequence of the anaerobic, halophilic alkalithermophile Natranaerobius thermophilus JW/NM-WN-LF.</title>
        <authorList>
            <person name="Zhao B."/>
            <person name="Mesbah N.M."/>
            <person name="Dalin E."/>
            <person name="Goodwin L."/>
            <person name="Nolan M."/>
            <person name="Pitluck S."/>
            <person name="Chertkov O."/>
            <person name="Brettin T.S."/>
            <person name="Han J."/>
            <person name="Larimer F.W."/>
            <person name="Land M.L."/>
            <person name="Hauser L."/>
            <person name="Kyrpides N."/>
            <person name="Wiegel J."/>
        </authorList>
    </citation>
    <scope>NUCLEOTIDE SEQUENCE [LARGE SCALE GENOMIC DNA]</scope>
    <source>
        <strain evidence="8">ATCC BAA-1301 / DSM 18059 / JW/NM-WN-LF</strain>
    </source>
</reference>
<keyword evidence="2 5" id="KW-0812">Transmembrane</keyword>
<proteinExistence type="predicted"/>
<dbReference type="PANTHER" id="PTHR37422">
    <property type="entry name" value="TEICHURONIC ACID BIOSYNTHESIS PROTEIN TUAE"/>
    <property type="match status" value="1"/>
</dbReference>
<feature type="transmembrane region" description="Helical" evidence="5">
    <location>
        <begin position="212"/>
        <end position="228"/>
    </location>
</feature>
<feature type="transmembrane region" description="Helical" evidence="5">
    <location>
        <begin position="61"/>
        <end position="78"/>
    </location>
</feature>
<dbReference type="InParanoid" id="B2A1P5"/>
<dbReference type="InterPro" id="IPR051533">
    <property type="entry name" value="WaaL-like"/>
</dbReference>
<feature type="transmembrane region" description="Helical" evidence="5">
    <location>
        <begin position="392"/>
        <end position="411"/>
    </location>
</feature>
<dbReference type="InterPro" id="IPR007016">
    <property type="entry name" value="O-antigen_ligase-rel_domated"/>
</dbReference>
<organism evidence="7 8">
    <name type="scientific">Natranaerobius thermophilus (strain ATCC BAA-1301 / DSM 18059 / JW/NM-WN-LF)</name>
    <dbReference type="NCBI Taxonomy" id="457570"/>
    <lineage>
        <taxon>Bacteria</taxon>
        <taxon>Bacillati</taxon>
        <taxon>Bacillota</taxon>
        <taxon>Clostridia</taxon>
        <taxon>Natranaerobiales</taxon>
        <taxon>Natranaerobiaceae</taxon>
        <taxon>Natranaerobius</taxon>
    </lineage>
</organism>
<dbReference type="STRING" id="457570.Nther_2532"/>
<feature type="transmembrane region" description="Helical" evidence="5">
    <location>
        <begin position="235"/>
        <end position="252"/>
    </location>
</feature>
<dbReference type="HOGENOM" id="CLU_655246_0_0_9"/>
<dbReference type="GO" id="GO:0016020">
    <property type="term" value="C:membrane"/>
    <property type="evidence" value="ECO:0007669"/>
    <property type="project" value="UniProtKB-SubCell"/>
</dbReference>
<dbReference type="PANTHER" id="PTHR37422:SF13">
    <property type="entry name" value="LIPOPOLYSACCHARIDE BIOSYNTHESIS PROTEIN PA4999-RELATED"/>
    <property type="match status" value="1"/>
</dbReference>
<evidence type="ECO:0000256" key="4">
    <source>
        <dbReference type="ARBA" id="ARBA00023136"/>
    </source>
</evidence>
<feature type="domain" description="O-antigen ligase-related" evidence="6">
    <location>
        <begin position="197"/>
        <end position="337"/>
    </location>
</feature>
<name>B2A1P5_NATTJ</name>
<accession>B2A1P5</accession>
<keyword evidence="3 5" id="KW-1133">Transmembrane helix</keyword>
<reference evidence="7 8" key="1">
    <citation type="submission" date="2008-04" db="EMBL/GenBank/DDBJ databases">
        <title>Complete sequence of chromosome of Natranaerobius thermophilus JW/NM-WN-LF.</title>
        <authorList>
            <consortium name="US DOE Joint Genome Institute"/>
            <person name="Copeland A."/>
            <person name="Lucas S."/>
            <person name="Lapidus A."/>
            <person name="Glavina del Rio T."/>
            <person name="Dalin E."/>
            <person name="Tice H."/>
            <person name="Bruce D."/>
            <person name="Goodwin L."/>
            <person name="Pitluck S."/>
            <person name="Chertkov O."/>
            <person name="Brettin T."/>
            <person name="Detter J.C."/>
            <person name="Han C."/>
            <person name="Kuske C.R."/>
            <person name="Schmutz J."/>
            <person name="Larimer F."/>
            <person name="Land M."/>
            <person name="Hauser L."/>
            <person name="Kyrpides N."/>
            <person name="Lykidis A."/>
            <person name="Mesbah N.M."/>
            <person name="Wiegel J."/>
        </authorList>
    </citation>
    <scope>NUCLEOTIDE SEQUENCE [LARGE SCALE GENOMIC DNA]</scope>
    <source>
        <strain evidence="8">ATCC BAA-1301 / DSM 18059 / JW/NM-WN-LF</strain>
    </source>
</reference>
<feature type="transmembrane region" description="Helical" evidence="5">
    <location>
        <begin position="7"/>
        <end position="25"/>
    </location>
</feature>
<evidence type="ECO:0000256" key="3">
    <source>
        <dbReference type="ARBA" id="ARBA00022989"/>
    </source>
</evidence>
<evidence type="ECO:0000313" key="7">
    <source>
        <dbReference type="EMBL" id="ACB86092.1"/>
    </source>
</evidence>
<dbReference type="RefSeq" id="WP_012448935.1">
    <property type="nucleotide sequence ID" value="NC_010718.1"/>
</dbReference>
<dbReference type="eggNOG" id="COG3307">
    <property type="taxonomic scope" value="Bacteria"/>
</dbReference>
<protein>
    <recommendedName>
        <fullName evidence="6">O-antigen ligase-related domain-containing protein</fullName>
    </recommendedName>
</protein>
<gene>
    <name evidence="7" type="ordered locus">Nther_2532</name>
</gene>
<feature type="transmembrane region" description="Helical" evidence="5">
    <location>
        <begin position="367"/>
        <end position="386"/>
    </location>
</feature>
<dbReference type="Proteomes" id="UP000001683">
    <property type="component" value="Chromosome"/>
</dbReference>
<dbReference type="KEGG" id="nth:Nther_2532"/>
<dbReference type="AlphaFoldDB" id="B2A1P5"/>
<feature type="transmembrane region" description="Helical" evidence="5">
    <location>
        <begin position="118"/>
        <end position="138"/>
    </location>
</feature>
<evidence type="ECO:0000256" key="1">
    <source>
        <dbReference type="ARBA" id="ARBA00004141"/>
    </source>
</evidence>
<evidence type="ECO:0000313" key="8">
    <source>
        <dbReference type="Proteomes" id="UP000001683"/>
    </source>
</evidence>
<feature type="transmembrane region" description="Helical" evidence="5">
    <location>
        <begin position="31"/>
        <end position="49"/>
    </location>
</feature>
<feature type="transmembrane region" description="Helical" evidence="5">
    <location>
        <begin position="191"/>
        <end position="206"/>
    </location>
</feature>
<comment type="subcellular location">
    <subcellularLocation>
        <location evidence="1">Membrane</location>
        <topology evidence="1">Multi-pass membrane protein</topology>
    </subcellularLocation>
</comment>
<keyword evidence="8" id="KW-1185">Reference proteome</keyword>
<evidence type="ECO:0000256" key="2">
    <source>
        <dbReference type="ARBA" id="ARBA00022692"/>
    </source>
</evidence>